<dbReference type="RefSeq" id="WP_246531812.1">
    <property type="nucleotide sequence ID" value="NZ_JAGFNU010000013.1"/>
</dbReference>
<dbReference type="EMBL" id="JBHMEA010000034">
    <property type="protein sequence ID" value="MFB9231970.1"/>
    <property type="molecule type" value="Genomic_DNA"/>
</dbReference>
<name>A0ABV5JEV9_9RHOB</name>
<keyword evidence="3" id="KW-1185">Reference proteome</keyword>
<feature type="transmembrane region" description="Helical" evidence="1">
    <location>
        <begin position="197"/>
        <end position="218"/>
    </location>
</feature>
<keyword evidence="1" id="KW-0472">Membrane</keyword>
<evidence type="ECO:0000313" key="2">
    <source>
        <dbReference type="EMBL" id="MFB9231970.1"/>
    </source>
</evidence>
<feature type="transmembrane region" description="Helical" evidence="1">
    <location>
        <begin position="20"/>
        <end position="40"/>
    </location>
</feature>
<proteinExistence type="predicted"/>
<evidence type="ECO:0000256" key="1">
    <source>
        <dbReference type="SAM" id="Phobius"/>
    </source>
</evidence>
<keyword evidence="1" id="KW-0812">Transmembrane</keyword>
<dbReference type="Pfam" id="PF10067">
    <property type="entry name" value="DUF2306"/>
    <property type="match status" value="1"/>
</dbReference>
<evidence type="ECO:0000313" key="3">
    <source>
        <dbReference type="Proteomes" id="UP001589683"/>
    </source>
</evidence>
<feature type="transmembrane region" description="Helical" evidence="1">
    <location>
        <begin position="94"/>
        <end position="117"/>
    </location>
</feature>
<gene>
    <name evidence="2" type="ORF">ACFFUT_09250</name>
</gene>
<comment type="caution">
    <text evidence="2">The sequence shown here is derived from an EMBL/GenBank/DDBJ whole genome shotgun (WGS) entry which is preliminary data.</text>
</comment>
<accession>A0ABV5JEV9</accession>
<feature type="transmembrane region" description="Helical" evidence="1">
    <location>
        <begin position="60"/>
        <end position="82"/>
    </location>
</feature>
<dbReference type="Proteomes" id="UP001589683">
    <property type="component" value="Unassembled WGS sequence"/>
</dbReference>
<dbReference type="InterPro" id="IPR018750">
    <property type="entry name" value="DUF2306_membrane"/>
</dbReference>
<sequence>MMTANRKTPKLRMGKSEWVVLVVILVYSFIPVVGGVIRVLELAGGPQIAPENPRALLAPTPIILHILGSSLFCVLGAFQFLPSLRRQRPAAHRAIGRVGAAAGCVSALTGLWMTHFYAFPEVLQGAPLYWVRMLLGTAMIALIIWAVIAIKSRNVFQHSASLMRAYAIGQGASTQTVLGIAWIIVAGSEAMGPLRDGLMIFAWVLNLLAAEIFIRAMLRPPKRRQKHLSKPSIRPSTPRNET</sequence>
<reference evidence="2 3" key="1">
    <citation type="submission" date="2024-09" db="EMBL/GenBank/DDBJ databases">
        <authorList>
            <person name="Sun Q."/>
            <person name="Mori K."/>
        </authorList>
    </citation>
    <scope>NUCLEOTIDE SEQUENCE [LARGE SCALE GENOMIC DNA]</scope>
    <source>
        <strain evidence="2 3">CECT 8726</strain>
    </source>
</reference>
<keyword evidence="1" id="KW-1133">Transmembrane helix</keyword>
<organism evidence="2 3">
    <name type="scientific">Pseudohalocynthiibacter aestuariivivens</name>
    <dbReference type="NCBI Taxonomy" id="1591409"/>
    <lineage>
        <taxon>Bacteria</taxon>
        <taxon>Pseudomonadati</taxon>
        <taxon>Pseudomonadota</taxon>
        <taxon>Alphaproteobacteria</taxon>
        <taxon>Rhodobacterales</taxon>
        <taxon>Paracoccaceae</taxon>
        <taxon>Pseudohalocynthiibacter</taxon>
    </lineage>
</organism>
<protein>
    <submittedName>
        <fullName evidence="2">DUF2306 domain-containing protein</fullName>
    </submittedName>
</protein>
<feature type="transmembrane region" description="Helical" evidence="1">
    <location>
        <begin position="129"/>
        <end position="150"/>
    </location>
</feature>
<feature type="transmembrane region" description="Helical" evidence="1">
    <location>
        <begin position="162"/>
        <end position="185"/>
    </location>
</feature>